<evidence type="ECO:0000313" key="4">
    <source>
        <dbReference type="EMBL" id="KAK0715082.1"/>
    </source>
</evidence>
<feature type="compositionally biased region" description="Low complexity" evidence="1">
    <location>
        <begin position="118"/>
        <end position="129"/>
    </location>
</feature>
<dbReference type="Proteomes" id="UP001172102">
    <property type="component" value="Unassembled WGS sequence"/>
</dbReference>
<evidence type="ECO:0000256" key="3">
    <source>
        <dbReference type="SAM" id="SignalP"/>
    </source>
</evidence>
<evidence type="ECO:0000313" key="5">
    <source>
        <dbReference type="Proteomes" id="UP001172102"/>
    </source>
</evidence>
<dbReference type="AlphaFoldDB" id="A0AA40AFU9"/>
<protein>
    <submittedName>
        <fullName evidence="4">Uncharacterized protein</fullName>
    </submittedName>
</protein>
<evidence type="ECO:0000256" key="2">
    <source>
        <dbReference type="SAM" id="Phobius"/>
    </source>
</evidence>
<accession>A0AA40AFU9</accession>
<feature type="region of interest" description="Disordered" evidence="1">
    <location>
        <begin position="108"/>
        <end position="136"/>
    </location>
</feature>
<keyword evidence="2" id="KW-0812">Transmembrane</keyword>
<comment type="caution">
    <text evidence="4">The sequence shown here is derived from an EMBL/GenBank/DDBJ whole genome shotgun (WGS) entry which is preliminary data.</text>
</comment>
<proteinExistence type="predicted"/>
<keyword evidence="2" id="KW-0472">Membrane</keyword>
<feature type="chain" id="PRO_5041305619" evidence="3">
    <location>
        <begin position="19"/>
        <end position="283"/>
    </location>
</feature>
<feature type="transmembrane region" description="Helical" evidence="2">
    <location>
        <begin position="179"/>
        <end position="202"/>
    </location>
</feature>
<sequence length="283" mass="28981">MATNFLLLVSLYAHWAAGFEWTTTFDSILVAHPSPTICPPPKGLDSYIPDANYIACCNHFLGAQALTTGLGPGSQPVYACCVSGYTCTAPVSLMKDWSIDSSGDLQTRDLADPPSPTAIPTATLPPALSRSTGTFSGAGATPVTTSAGVVVYVSNDNTNINTNTNGGGGGGDNGLSAGAIAGITVACTVAMAVTSVLGVRYARRQAKIKKEEAGKAVAVELVTPSQGENQYGNRGVGGISERYGQSGGYTGNNWGQGLGSARYNSQGGELRYEQASGSGGIRR</sequence>
<keyword evidence="5" id="KW-1185">Reference proteome</keyword>
<name>A0AA40AFU9_9PEZI</name>
<gene>
    <name evidence="4" type="ORF">B0H67DRAFT_233817</name>
</gene>
<reference evidence="4" key="1">
    <citation type="submission" date="2023-06" db="EMBL/GenBank/DDBJ databases">
        <title>Genome-scale phylogeny and comparative genomics of the fungal order Sordariales.</title>
        <authorList>
            <consortium name="Lawrence Berkeley National Laboratory"/>
            <person name="Hensen N."/>
            <person name="Bonometti L."/>
            <person name="Westerberg I."/>
            <person name="Brannstrom I.O."/>
            <person name="Guillou S."/>
            <person name="Cros-Aarteil S."/>
            <person name="Calhoun S."/>
            <person name="Haridas S."/>
            <person name="Kuo A."/>
            <person name="Mondo S."/>
            <person name="Pangilinan J."/>
            <person name="Riley R."/>
            <person name="Labutti K."/>
            <person name="Andreopoulos B."/>
            <person name="Lipzen A."/>
            <person name="Chen C."/>
            <person name="Yanf M."/>
            <person name="Daum C."/>
            <person name="Ng V."/>
            <person name="Clum A."/>
            <person name="Steindorff A."/>
            <person name="Ohm R."/>
            <person name="Martin F."/>
            <person name="Silar P."/>
            <person name="Natvig D."/>
            <person name="Lalanne C."/>
            <person name="Gautier V."/>
            <person name="Ament-Velasquez S.L."/>
            <person name="Kruys A."/>
            <person name="Hutchinson M.I."/>
            <person name="Powell A.J."/>
            <person name="Barry K."/>
            <person name="Miller A.N."/>
            <person name="Grigoriev I.V."/>
            <person name="Debuchy R."/>
            <person name="Gladieux P."/>
            <person name="Thoren M.H."/>
            <person name="Johannesson H."/>
        </authorList>
    </citation>
    <scope>NUCLEOTIDE SEQUENCE</scope>
    <source>
        <strain evidence="4">SMH4607-1</strain>
    </source>
</reference>
<feature type="signal peptide" evidence="3">
    <location>
        <begin position="1"/>
        <end position="18"/>
    </location>
</feature>
<evidence type="ECO:0000256" key="1">
    <source>
        <dbReference type="SAM" id="MobiDB-lite"/>
    </source>
</evidence>
<keyword evidence="3" id="KW-0732">Signal</keyword>
<keyword evidence="2" id="KW-1133">Transmembrane helix</keyword>
<organism evidence="4 5">
    <name type="scientific">Lasiosphaeris hirsuta</name>
    <dbReference type="NCBI Taxonomy" id="260670"/>
    <lineage>
        <taxon>Eukaryota</taxon>
        <taxon>Fungi</taxon>
        <taxon>Dikarya</taxon>
        <taxon>Ascomycota</taxon>
        <taxon>Pezizomycotina</taxon>
        <taxon>Sordariomycetes</taxon>
        <taxon>Sordariomycetidae</taxon>
        <taxon>Sordariales</taxon>
        <taxon>Lasiosphaeriaceae</taxon>
        <taxon>Lasiosphaeris</taxon>
    </lineage>
</organism>
<dbReference type="EMBL" id="JAUKUA010000004">
    <property type="protein sequence ID" value="KAK0715082.1"/>
    <property type="molecule type" value="Genomic_DNA"/>
</dbReference>